<dbReference type="InterPro" id="IPR001106">
    <property type="entry name" value="Aromatic_Lyase"/>
</dbReference>
<comment type="pathway">
    <text evidence="1">Amino-acid degradation; L-histidine degradation into L-glutamate; N-formimidoyl-L-glutamate from L-histidine: step 1/3.</text>
</comment>
<dbReference type="InterPro" id="IPR024083">
    <property type="entry name" value="Fumarase/histidase_N"/>
</dbReference>
<sequence length="501" mass="55887">MTTHTISSKDLDLKQIKNILDSNHRIDLSKTQIKIINDSRAYLEKKINSSEDPIYGVNTGFGSLHNIKVDSKQLNKLQENLIISHACGVGEVISNKVVKIMLLLKIISLSKGYSGVHINTINRLIFFYNEGIFPIIYSYGSLGASGDLAPLAHLSLPLIGKGKVEYKGKVFESSTILKKFNLKPVKLLSKEGLALLNGTQFMCAYATFLLFESYKLSYLADMISSISLEAFDCRYEPFNKIINSTRGHYGQSVVSKRINDFTKGSKIKDNKKSNLQDPYSFRCIPQVHGATLDTIIYASKVITTEINSVTDNPIISVKDDEIVSGGNFHGQPLAYVLDFLKISIAELGNISERRIYNLISGKRGLPVFLTQDSGLNSGFMIPQYTAANIVSINKQFATPASIDSITSSNGQEDHVSMGANSAIQLNEIVKNVKYILGIEMFTAAQALEFRKPLKSSKTIEKIFNSYRKDVKFIKKDELMHDYIIESLKHIDNLNIDERLVI</sequence>
<evidence type="ECO:0000256" key="3">
    <source>
        <dbReference type="ARBA" id="ARBA00022808"/>
    </source>
</evidence>
<reference evidence="6" key="1">
    <citation type="submission" date="2018-05" db="EMBL/GenBank/DDBJ databases">
        <authorList>
            <person name="Lanie J.A."/>
            <person name="Ng W.-L."/>
            <person name="Kazmierczak K.M."/>
            <person name="Andrzejewski T.M."/>
            <person name="Davidsen T.M."/>
            <person name="Wayne K.J."/>
            <person name="Tettelin H."/>
            <person name="Glass J.I."/>
            <person name="Rusch D."/>
            <person name="Podicherti R."/>
            <person name="Tsui H.-C.T."/>
            <person name="Winkler M.E."/>
        </authorList>
    </citation>
    <scope>NUCLEOTIDE SEQUENCE</scope>
</reference>
<dbReference type="Gene3D" id="1.10.275.10">
    <property type="entry name" value="Fumarase/aspartase (N-terminal domain)"/>
    <property type="match status" value="1"/>
</dbReference>
<dbReference type="GO" id="GO:0019557">
    <property type="term" value="P:L-histidine catabolic process to glutamate and formate"/>
    <property type="evidence" value="ECO:0007669"/>
    <property type="project" value="UniProtKB-UniPathway"/>
</dbReference>
<organism evidence="6">
    <name type="scientific">marine metagenome</name>
    <dbReference type="NCBI Taxonomy" id="408172"/>
    <lineage>
        <taxon>unclassified sequences</taxon>
        <taxon>metagenomes</taxon>
        <taxon>ecological metagenomes</taxon>
    </lineage>
</organism>
<dbReference type="EC" id="4.3.1.3" evidence="2"/>
<dbReference type="GO" id="GO:0019556">
    <property type="term" value="P:L-histidine catabolic process to glutamate and formamide"/>
    <property type="evidence" value="ECO:0007669"/>
    <property type="project" value="UniProtKB-UniPathway"/>
</dbReference>
<dbReference type="AlphaFoldDB" id="A0A381SQR9"/>
<dbReference type="NCBIfam" id="TIGR01225">
    <property type="entry name" value="hutH"/>
    <property type="match status" value="1"/>
</dbReference>
<dbReference type="Gene3D" id="1.20.200.10">
    <property type="entry name" value="Fumarase/aspartase (Central domain)"/>
    <property type="match status" value="1"/>
</dbReference>
<dbReference type="InterPro" id="IPR005921">
    <property type="entry name" value="HutH"/>
</dbReference>
<dbReference type="FunFam" id="1.10.275.10:FF:000005">
    <property type="entry name" value="Histidine ammonia-lyase"/>
    <property type="match status" value="1"/>
</dbReference>
<comment type="catalytic activity">
    <reaction evidence="5">
        <text>L-histidine = trans-urocanate + NH4(+)</text>
        <dbReference type="Rhea" id="RHEA:21232"/>
        <dbReference type="ChEBI" id="CHEBI:17771"/>
        <dbReference type="ChEBI" id="CHEBI:28938"/>
        <dbReference type="ChEBI" id="CHEBI:57595"/>
        <dbReference type="EC" id="4.3.1.3"/>
    </reaction>
</comment>
<evidence type="ECO:0000313" key="6">
    <source>
        <dbReference type="EMBL" id="SVA06336.1"/>
    </source>
</evidence>
<dbReference type="NCBIfam" id="NF006871">
    <property type="entry name" value="PRK09367.1"/>
    <property type="match status" value="1"/>
</dbReference>
<evidence type="ECO:0000256" key="2">
    <source>
        <dbReference type="ARBA" id="ARBA00012994"/>
    </source>
</evidence>
<keyword evidence="4" id="KW-0456">Lyase</keyword>
<dbReference type="EMBL" id="UINC01003439">
    <property type="protein sequence ID" value="SVA06336.1"/>
    <property type="molecule type" value="Genomic_DNA"/>
</dbReference>
<keyword evidence="3" id="KW-0369">Histidine metabolism</keyword>
<dbReference type="PROSITE" id="PS00488">
    <property type="entry name" value="PAL_HISTIDASE"/>
    <property type="match status" value="1"/>
</dbReference>
<dbReference type="CDD" id="cd00332">
    <property type="entry name" value="PAL-HAL"/>
    <property type="match status" value="1"/>
</dbReference>
<dbReference type="SUPFAM" id="SSF48557">
    <property type="entry name" value="L-aspartase-like"/>
    <property type="match status" value="1"/>
</dbReference>
<proteinExistence type="predicted"/>
<accession>A0A381SQR9</accession>
<gene>
    <name evidence="6" type="ORF">METZ01_LOCUS59190</name>
</gene>
<dbReference type="UniPathway" id="UPA00379">
    <property type="reaction ID" value="UER00549"/>
</dbReference>
<name>A0A381SQR9_9ZZZZ</name>
<evidence type="ECO:0000256" key="4">
    <source>
        <dbReference type="ARBA" id="ARBA00023239"/>
    </source>
</evidence>
<evidence type="ECO:0000256" key="1">
    <source>
        <dbReference type="ARBA" id="ARBA00005113"/>
    </source>
</evidence>
<dbReference type="GO" id="GO:0004397">
    <property type="term" value="F:histidine ammonia-lyase activity"/>
    <property type="evidence" value="ECO:0007669"/>
    <property type="project" value="UniProtKB-EC"/>
</dbReference>
<dbReference type="PANTHER" id="PTHR10362">
    <property type="entry name" value="HISTIDINE AMMONIA-LYASE"/>
    <property type="match status" value="1"/>
</dbReference>
<evidence type="ECO:0000256" key="5">
    <source>
        <dbReference type="ARBA" id="ARBA00049269"/>
    </source>
</evidence>
<protein>
    <recommendedName>
        <fullName evidence="2">histidine ammonia-lyase</fullName>
        <ecNumber evidence="2">4.3.1.3</ecNumber>
    </recommendedName>
</protein>
<dbReference type="InterPro" id="IPR008948">
    <property type="entry name" value="L-Aspartase-like"/>
</dbReference>
<dbReference type="Pfam" id="PF00221">
    <property type="entry name" value="Lyase_aromatic"/>
    <property type="match status" value="1"/>
</dbReference>
<dbReference type="GO" id="GO:0005737">
    <property type="term" value="C:cytoplasm"/>
    <property type="evidence" value="ECO:0007669"/>
    <property type="project" value="InterPro"/>
</dbReference>
<dbReference type="InterPro" id="IPR022313">
    <property type="entry name" value="Phe/His_NH3-lyase_AS"/>
</dbReference>